<dbReference type="Pfam" id="PF00172">
    <property type="entry name" value="Zn_clus"/>
    <property type="match status" value="1"/>
</dbReference>
<reference evidence="5" key="1">
    <citation type="journal article" date="2020" name="Stud. Mycol.">
        <title>101 Dothideomycetes genomes: a test case for predicting lifestyles and emergence of pathogens.</title>
        <authorList>
            <person name="Haridas S."/>
            <person name="Albert R."/>
            <person name="Binder M."/>
            <person name="Bloem J."/>
            <person name="Labutti K."/>
            <person name="Salamov A."/>
            <person name="Andreopoulos B."/>
            <person name="Baker S."/>
            <person name="Barry K."/>
            <person name="Bills G."/>
            <person name="Bluhm B."/>
            <person name="Cannon C."/>
            <person name="Castanera R."/>
            <person name="Culley D."/>
            <person name="Daum C."/>
            <person name="Ezra D."/>
            <person name="Gonzalez J."/>
            <person name="Henrissat B."/>
            <person name="Kuo A."/>
            <person name="Liang C."/>
            <person name="Lipzen A."/>
            <person name="Lutzoni F."/>
            <person name="Magnuson J."/>
            <person name="Mondo S."/>
            <person name="Nolan M."/>
            <person name="Ohm R."/>
            <person name="Pangilinan J."/>
            <person name="Park H.-J."/>
            <person name="Ramirez L."/>
            <person name="Alfaro M."/>
            <person name="Sun H."/>
            <person name="Tritt A."/>
            <person name="Yoshinaga Y."/>
            <person name="Zwiers L.-H."/>
            <person name="Turgeon B."/>
            <person name="Goodwin S."/>
            <person name="Spatafora J."/>
            <person name="Crous P."/>
            <person name="Grigoriev I."/>
        </authorList>
    </citation>
    <scope>NUCLEOTIDE SEQUENCE</scope>
    <source>
        <strain evidence="5">CBS 627.86</strain>
    </source>
</reference>
<evidence type="ECO:0000256" key="3">
    <source>
        <dbReference type="SAM" id="MobiDB-lite"/>
    </source>
</evidence>
<evidence type="ECO:0000256" key="2">
    <source>
        <dbReference type="ARBA" id="ARBA00023242"/>
    </source>
</evidence>
<evidence type="ECO:0000313" key="6">
    <source>
        <dbReference type="Proteomes" id="UP000799770"/>
    </source>
</evidence>
<dbReference type="GO" id="GO:0005634">
    <property type="term" value="C:nucleus"/>
    <property type="evidence" value="ECO:0007669"/>
    <property type="project" value="UniProtKB-SubCell"/>
</dbReference>
<dbReference type="GO" id="GO:0000976">
    <property type="term" value="F:transcription cis-regulatory region binding"/>
    <property type="evidence" value="ECO:0007669"/>
    <property type="project" value="TreeGrafter"/>
</dbReference>
<dbReference type="InterPro" id="IPR001138">
    <property type="entry name" value="Zn2Cys6_DnaBD"/>
</dbReference>
<dbReference type="PROSITE" id="PS50048">
    <property type="entry name" value="ZN2_CY6_FUNGAL_2"/>
    <property type="match status" value="1"/>
</dbReference>
<dbReference type="OrthoDB" id="3509362at2759"/>
<dbReference type="Pfam" id="PF11951">
    <property type="entry name" value="Fungal_trans_2"/>
    <property type="match status" value="1"/>
</dbReference>
<dbReference type="GO" id="GO:0045944">
    <property type="term" value="P:positive regulation of transcription by RNA polymerase II"/>
    <property type="evidence" value="ECO:0007669"/>
    <property type="project" value="TreeGrafter"/>
</dbReference>
<keyword evidence="2" id="KW-0539">Nucleus</keyword>
<dbReference type="GO" id="GO:0008270">
    <property type="term" value="F:zinc ion binding"/>
    <property type="evidence" value="ECO:0007669"/>
    <property type="project" value="InterPro"/>
</dbReference>
<name>A0A6A5YVI9_9PLEO</name>
<proteinExistence type="predicted"/>
<dbReference type="EMBL" id="ML977336">
    <property type="protein sequence ID" value="KAF2110903.1"/>
    <property type="molecule type" value="Genomic_DNA"/>
</dbReference>
<dbReference type="SMART" id="SM00066">
    <property type="entry name" value="GAL4"/>
    <property type="match status" value="1"/>
</dbReference>
<gene>
    <name evidence="5" type="ORF">BDV96DRAFT_650510</name>
</gene>
<evidence type="ECO:0000313" key="5">
    <source>
        <dbReference type="EMBL" id="KAF2110903.1"/>
    </source>
</evidence>
<organism evidence="5 6">
    <name type="scientific">Lophiotrema nucula</name>
    <dbReference type="NCBI Taxonomy" id="690887"/>
    <lineage>
        <taxon>Eukaryota</taxon>
        <taxon>Fungi</taxon>
        <taxon>Dikarya</taxon>
        <taxon>Ascomycota</taxon>
        <taxon>Pezizomycotina</taxon>
        <taxon>Dothideomycetes</taxon>
        <taxon>Pleosporomycetidae</taxon>
        <taxon>Pleosporales</taxon>
        <taxon>Lophiotremataceae</taxon>
        <taxon>Lophiotrema</taxon>
    </lineage>
</organism>
<evidence type="ECO:0000259" key="4">
    <source>
        <dbReference type="PROSITE" id="PS50048"/>
    </source>
</evidence>
<dbReference type="PANTHER" id="PTHR37534">
    <property type="entry name" value="TRANSCRIPTIONAL ACTIVATOR PROTEIN UGA3"/>
    <property type="match status" value="1"/>
</dbReference>
<dbReference type="Proteomes" id="UP000799770">
    <property type="component" value="Unassembled WGS sequence"/>
</dbReference>
<dbReference type="SUPFAM" id="SSF57701">
    <property type="entry name" value="Zn2/Cys6 DNA-binding domain"/>
    <property type="match status" value="1"/>
</dbReference>
<dbReference type="AlphaFoldDB" id="A0A6A5YVI9"/>
<dbReference type="Gene3D" id="4.10.240.10">
    <property type="entry name" value="Zn(2)-C6 fungal-type DNA-binding domain"/>
    <property type="match status" value="1"/>
</dbReference>
<accession>A0A6A5YVI9</accession>
<feature type="domain" description="Zn(2)-C6 fungal-type" evidence="4">
    <location>
        <begin position="10"/>
        <end position="38"/>
    </location>
</feature>
<feature type="region of interest" description="Disordered" evidence="3">
    <location>
        <begin position="49"/>
        <end position="86"/>
    </location>
</feature>
<dbReference type="GO" id="GO:0000981">
    <property type="term" value="F:DNA-binding transcription factor activity, RNA polymerase II-specific"/>
    <property type="evidence" value="ECO:0007669"/>
    <property type="project" value="InterPro"/>
</dbReference>
<dbReference type="PANTHER" id="PTHR37534:SF15">
    <property type="entry name" value="ZN(II)2CYS6 TRANSCRIPTION FACTOR (EUROFUNG)"/>
    <property type="match status" value="1"/>
</dbReference>
<keyword evidence="6" id="KW-1185">Reference proteome</keyword>
<evidence type="ECO:0000256" key="1">
    <source>
        <dbReference type="ARBA" id="ARBA00004123"/>
    </source>
</evidence>
<sequence>MAPHTRTRTGCWTCREAGYKCDEQKPYCGRCTRLKITCKGYSTKLKWKNASTASGPKRRSRDTPGRSSMDRATTVAERSPSSTASVASAPIAMEHYEMDTFYDWKQGEALIPSAMPVMAPDLPAHDRTLLHYWINHLSSLISASPRSIRGSPFQVHLTSMTCTPGALRSTVLSMAATHLALQIHDPSLRFQAYKHQCDAIKSLQQLLLDPIDTASEPGLATVLMMQVSARLFGDEDAEPQVANHLLGAKAMVARRGGSAAWRSSSNGRFLLSLFAYHDILASVSRSARPLLDYDCKEFVAVEDEPNTESIAQVLQIVARISGLQDTARLAGTRNRIETAGAELEMALLSLQCPYTTSSQLGQSEEQNVQLTAEAYRHAAFIYLYRVWRGIGAPHPETLIHVDQCLNCLERVDIDSSLISSHVWPLWTAGCEAIDLQQRSFVRARFQAMYRSRLFPSLKRIVRDVDDVWAAKDAEQLLGGEEGMKKVECMSVIRRRRGREVDLA</sequence>
<protein>
    <submittedName>
        <fullName evidence="5">Fungal-specific transcription factor domain-containing protein</fullName>
    </submittedName>
</protein>
<dbReference type="InterPro" id="IPR036864">
    <property type="entry name" value="Zn2-C6_fun-type_DNA-bd_sf"/>
</dbReference>
<comment type="subcellular location">
    <subcellularLocation>
        <location evidence="1">Nucleus</location>
    </subcellularLocation>
</comment>
<dbReference type="InterPro" id="IPR021858">
    <property type="entry name" value="Fun_TF"/>
</dbReference>
<dbReference type="CDD" id="cd00067">
    <property type="entry name" value="GAL4"/>
    <property type="match status" value="1"/>
</dbReference>